<organism evidence="6 7">
    <name type="scientific">Halobellus limi</name>
    <dbReference type="NCBI Taxonomy" id="699433"/>
    <lineage>
        <taxon>Archaea</taxon>
        <taxon>Methanobacteriati</taxon>
        <taxon>Methanobacteriota</taxon>
        <taxon>Stenosarchaea group</taxon>
        <taxon>Halobacteria</taxon>
        <taxon>Halobacteriales</taxon>
        <taxon>Haloferacaceae</taxon>
        <taxon>Halobellus</taxon>
    </lineage>
</organism>
<evidence type="ECO:0000259" key="4">
    <source>
        <dbReference type="PROSITE" id="PS50112"/>
    </source>
</evidence>
<dbReference type="GO" id="GO:0000160">
    <property type="term" value="P:phosphorelay signal transduction system"/>
    <property type="evidence" value="ECO:0007669"/>
    <property type="project" value="InterPro"/>
</dbReference>
<feature type="domain" description="Response regulatory" evidence="3">
    <location>
        <begin position="20"/>
        <end position="138"/>
    </location>
</feature>
<dbReference type="RefSeq" id="WP_103990359.1">
    <property type="nucleotide sequence ID" value="NZ_CP031311.1"/>
</dbReference>
<dbReference type="InterPro" id="IPR011006">
    <property type="entry name" value="CheY-like_superfamily"/>
</dbReference>
<dbReference type="PROSITE" id="PS50112">
    <property type="entry name" value="PAS"/>
    <property type="match status" value="1"/>
</dbReference>
<dbReference type="SUPFAM" id="SSF52172">
    <property type="entry name" value="CheY-like"/>
    <property type="match status" value="1"/>
</dbReference>
<dbReference type="NCBIfam" id="TIGR00229">
    <property type="entry name" value="sensory_box"/>
    <property type="match status" value="1"/>
</dbReference>
<evidence type="ECO:0000256" key="1">
    <source>
        <dbReference type="ARBA" id="ARBA00022553"/>
    </source>
</evidence>
<dbReference type="Gene3D" id="3.30.450.20">
    <property type="entry name" value="PAS domain"/>
    <property type="match status" value="1"/>
</dbReference>
<dbReference type="SMART" id="SM00091">
    <property type="entry name" value="PAS"/>
    <property type="match status" value="1"/>
</dbReference>
<dbReference type="EMBL" id="FNVN01000001">
    <property type="protein sequence ID" value="SEF74198.1"/>
    <property type="molecule type" value="Genomic_DNA"/>
</dbReference>
<evidence type="ECO:0000256" key="2">
    <source>
        <dbReference type="PROSITE-ProRule" id="PRU00169"/>
    </source>
</evidence>
<dbReference type="Proteomes" id="UP000296733">
    <property type="component" value="Chromosome"/>
</dbReference>
<dbReference type="Gene3D" id="3.40.50.2300">
    <property type="match status" value="1"/>
</dbReference>
<reference evidence="5 8" key="2">
    <citation type="journal article" date="2019" name="Nat. Commun.">
        <title>A new type of DNA phosphorothioation-based antiviral system in archaea.</title>
        <authorList>
            <person name="Xiong L."/>
            <person name="Liu S."/>
            <person name="Chen S."/>
            <person name="Xiao Y."/>
            <person name="Zhu B."/>
            <person name="Gao Y."/>
            <person name="Zhang Y."/>
            <person name="Chen B."/>
            <person name="Luo J."/>
            <person name="Deng Z."/>
            <person name="Chen X."/>
            <person name="Wang L."/>
            <person name="Chen S."/>
        </authorList>
    </citation>
    <scope>NUCLEOTIDE SEQUENCE [LARGE SCALE GENOMIC DNA]</scope>
    <source>
        <strain evidence="5 8">CGMCC 1.10331</strain>
    </source>
</reference>
<evidence type="ECO:0000313" key="8">
    <source>
        <dbReference type="Proteomes" id="UP000296733"/>
    </source>
</evidence>
<dbReference type="PANTHER" id="PTHR44591">
    <property type="entry name" value="STRESS RESPONSE REGULATOR PROTEIN 1"/>
    <property type="match status" value="1"/>
</dbReference>
<dbReference type="Proteomes" id="UP000236740">
    <property type="component" value="Unassembled WGS sequence"/>
</dbReference>
<accession>A0A1H5UI96</accession>
<dbReference type="EMBL" id="CP031311">
    <property type="protein sequence ID" value="QCC47038.1"/>
    <property type="molecule type" value="Genomic_DNA"/>
</dbReference>
<dbReference type="InterPro" id="IPR013656">
    <property type="entry name" value="PAS_4"/>
</dbReference>
<name>A0A1H5UI96_9EURY</name>
<dbReference type="InterPro" id="IPR035965">
    <property type="entry name" value="PAS-like_dom_sf"/>
</dbReference>
<evidence type="ECO:0000259" key="3">
    <source>
        <dbReference type="PROSITE" id="PS50110"/>
    </source>
</evidence>
<feature type="modified residue" description="4-aspartylphosphate" evidence="2">
    <location>
        <position position="73"/>
    </location>
</feature>
<dbReference type="InterPro" id="IPR050595">
    <property type="entry name" value="Bact_response_regulator"/>
</dbReference>
<dbReference type="Pfam" id="PF08448">
    <property type="entry name" value="PAS_4"/>
    <property type="match status" value="1"/>
</dbReference>
<evidence type="ECO:0000313" key="7">
    <source>
        <dbReference type="Proteomes" id="UP000236740"/>
    </source>
</evidence>
<dbReference type="AlphaFoldDB" id="A0A1H5UI96"/>
<dbReference type="GeneID" id="39857375"/>
<evidence type="ECO:0000313" key="5">
    <source>
        <dbReference type="EMBL" id="QCC47038.1"/>
    </source>
</evidence>
<evidence type="ECO:0000313" key="6">
    <source>
        <dbReference type="EMBL" id="SEF74198.1"/>
    </source>
</evidence>
<dbReference type="InterPro" id="IPR001789">
    <property type="entry name" value="Sig_transdc_resp-reg_receiver"/>
</dbReference>
<proteinExistence type="predicted"/>
<dbReference type="PANTHER" id="PTHR44591:SF3">
    <property type="entry name" value="RESPONSE REGULATORY DOMAIN-CONTAINING PROTEIN"/>
    <property type="match status" value="1"/>
</dbReference>
<dbReference type="PROSITE" id="PS50110">
    <property type="entry name" value="RESPONSE_REGULATORY"/>
    <property type="match status" value="1"/>
</dbReference>
<protein>
    <submittedName>
        <fullName evidence="6">PAS domain S-box-containing protein</fullName>
    </submittedName>
    <submittedName>
        <fullName evidence="5">Response regulator</fullName>
    </submittedName>
</protein>
<gene>
    <name evidence="5" type="ORF">DV707_04770</name>
    <name evidence="6" type="ORF">SAMN04488133_0597</name>
</gene>
<sequence length="328" mass="35846">MNGNGGTNALVEGDEGGPIDVLHVDDDDAFADLTALRLARDGDGDHPEIRVETATDPVAALERVCEVDCVVSDYDMPGMDGLELLRAVRERDSEIPFVLFTGKGSEEIASESISAGVTDYLRKGGKADRFDVLANSVRNACARTRAERTVEQSERRLRQVLDRLPQCVFLKDREGRYRFVNRAGAEGYGRPPEAIEGELESDVIDDPDVVSRFRAEDEVVLEKGKPLVVTDQRVTDESGERVERVVKYPLELRPDGTEAVLGIAEDVTEERDRNAALGAVGDAVQDLVERVGEAELGRSEIRRELESIRETVEGAPSVTGTIPAPDAE</sequence>
<feature type="domain" description="PAS" evidence="4">
    <location>
        <begin position="153"/>
        <end position="224"/>
    </location>
</feature>
<dbReference type="OrthoDB" id="8127at2157"/>
<dbReference type="Pfam" id="PF00072">
    <property type="entry name" value="Response_reg"/>
    <property type="match status" value="1"/>
</dbReference>
<dbReference type="SMART" id="SM00448">
    <property type="entry name" value="REC"/>
    <property type="match status" value="1"/>
</dbReference>
<reference evidence="6 7" key="1">
    <citation type="submission" date="2016-10" db="EMBL/GenBank/DDBJ databases">
        <authorList>
            <person name="de Groot N.N."/>
        </authorList>
    </citation>
    <scope>NUCLEOTIDE SEQUENCE [LARGE SCALE GENOMIC DNA]</scope>
    <source>
        <strain evidence="6 7">CGMCC 1.10331</strain>
    </source>
</reference>
<dbReference type="InterPro" id="IPR000014">
    <property type="entry name" value="PAS"/>
</dbReference>
<keyword evidence="7" id="KW-1185">Reference proteome</keyword>
<dbReference type="SUPFAM" id="SSF55785">
    <property type="entry name" value="PYP-like sensor domain (PAS domain)"/>
    <property type="match status" value="1"/>
</dbReference>
<dbReference type="KEGG" id="hlm:DV707_04770"/>
<keyword evidence="1 2" id="KW-0597">Phosphoprotein</keyword>